<feature type="domain" description="Glycosyl transferase family 1" evidence="4">
    <location>
        <begin position="563"/>
        <end position="726"/>
    </location>
</feature>
<evidence type="ECO:0000256" key="1">
    <source>
        <dbReference type="ARBA" id="ARBA00006821"/>
    </source>
</evidence>
<sequence length="759" mass="87362">MNSCQNVVILPTHLGFSPLECKKNESDTLVERVLEEFLEVVELCEHKQETKLMVVSPLILEWLITDDFKERANTYFKNKLSENHQLQKSFSQWLNCQEDIPAALQKLQENQKLIIVPTSLSHFPLTHLLTDTGIDIQINGAISIYEKVFGNKPKGFWLPYCAYLPGLDLYLTENGIEYSFISSYSYQFSEKEKDENMILRTPRGLKLIPLEKNQENGNYFLQTNSGSEPFHFSEEIWLSHPTSLSRVGFGYLEMELEKTLFSDEEIKQLMVIHEMERNLKNASLTESSSSRLLHQLVTEWAHYLLMYQNDDEVSVSCKQAFQNIYQYIKKNDSDSHFVSYREQFTSHPSALTFGQWQNDKKVKEKREEAEAILLLSWEYPPYIVGGLARHVHDLSKALVKKGKRVIVLTTKNDEGLPYEVADGVEVHRVHPLQRFEENFLNWVAQLNLVLFEKAVELINSEKIDVIHAHDWVVGMAAINLKKNFSIPLITTIHATEHGRNKGIYTDLQMKIHQQEEKLIHASNQIIVCSEFMKQEVQEVFPLGEIPLNIIPNGVNIWEVERGSNKSKHESGKRFFLSIGRMVKEKGFDTLIEMASMVKTQWDGQFLIAGKGPLLEHYRQLVKEKNLEDYIEFIGFIDDDKRNELLEKCEAVIFPSVYEPFGIVALEAMAAKKAVIASKTGGLKGIVQHGHAGLLFEPENPDSLKFQVESILQEEGLKERLGESGYKLAQMLFSWERISDQTLKVYEEVSLNKKMEGSYL</sequence>
<dbReference type="Proteomes" id="UP001646157">
    <property type="component" value="Unassembled WGS sequence"/>
</dbReference>
<protein>
    <submittedName>
        <fullName evidence="7">Glycosyltransferase involved in cell wall biosynthesis</fullName>
    </submittedName>
</protein>
<accession>A0ABS2N9Y9</accession>
<dbReference type="SUPFAM" id="SSF88713">
    <property type="entry name" value="Glycoside hydrolase/deacetylase"/>
    <property type="match status" value="1"/>
</dbReference>
<gene>
    <name evidence="7" type="ORF">JOC86_001214</name>
</gene>
<dbReference type="RefSeq" id="WP_205168907.1">
    <property type="nucleotide sequence ID" value="NZ_JAFBDZ010000001.1"/>
</dbReference>
<feature type="domain" description="Glycosyltransferase subfamily 4-like N-terminal" evidence="6">
    <location>
        <begin position="384"/>
        <end position="556"/>
    </location>
</feature>
<dbReference type="Pfam" id="PF13439">
    <property type="entry name" value="Glyco_transf_4"/>
    <property type="match status" value="1"/>
</dbReference>
<comment type="caution">
    <text evidence="7">The sequence shown here is derived from an EMBL/GenBank/DDBJ whole genome shotgun (WGS) entry which is preliminary data.</text>
</comment>
<dbReference type="PANTHER" id="PTHR45947:SF3">
    <property type="entry name" value="SULFOQUINOVOSYL TRANSFERASE SQD2"/>
    <property type="match status" value="1"/>
</dbReference>
<keyword evidence="8" id="KW-1185">Reference proteome</keyword>
<name>A0ABS2N9Y9_9BACI</name>
<dbReference type="InterPro" id="IPR028098">
    <property type="entry name" value="Glyco_trans_4-like_N"/>
</dbReference>
<feature type="domain" description="Glycoside hydrolase family 57 N-terminal" evidence="5">
    <location>
        <begin position="70"/>
        <end position="208"/>
    </location>
</feature>
<dbReference type="CDD" id="cd03801">
    <property type="entry name" value="GT4_PimA-like"/>
    <property type="match status" value="1"/>
</dbReference>
<reference evidence="7 8" key="1">
    <citation type="submission" date="2021-01" db="EMBL/GenBank/DDBJ databases">
        <title>Genomic Encyclopedia of Type Strains, Phase IV (KMG-IV): sequencing the most valuable type-strain genomes for metagenomic binning, comparative biology and taxonomic classification.</title>
        <authorList>
            <person name="Goeker M."/>
        </authorList>
    </citation>
    <scope>NUCLEOTIDE SEQUENCE [LARGE SCALE GENOMIC DNA]</scope>
    <source>
        <strain evidence="7 8">DSM 24834</strain>
    </source>
</reference>
<dbReference type="Pfam" id="PF00534">
    <property type="entry name" value="Glycos_transf_1"/>
    <property type="match status" value="1"/>
</dbReference>
<dbReference type="InterPro" id="IPR011330">
    <property type="entry name" value="Glyco_hydro/deAcase_b/a-brl"/>
</dbReference>
<evidence type="ECO:0000313" key="8">
    <source>
        <dbReference type="Proteomes" id="UP001646157"/>
    </source>
</evidence>
<dbReference type="InterPro" id="IPR027291">
    <property type="entry name" value="Glyco_hydro_38_N_sf"/>
</dbReference>
<evidence type="ECO:0000259" key="4">
    <source>
        <dbReference type="Pfam" id="PF00534"/>
    </source>
</evidence>
<dbReference type="Gene3D" id="3.40.50.2000">
    <property type="entry name" value="Glycogen Phosphorylase B"/>
    <property type="match status" value="2"/>
</dbReference>
<dbReference type="EMBL" id="JAFBDZ010000001">
    <property type="protein sequence ID" value="MBM7584677.1"/>
    <property type="molecule type" value="Genomic_DNA"/>
</dbReference>
<dbReference type="InterPro" id="IPR050194">
    <property type="entry name" value="Glycosyltransferase_grp1"/>
</dbReference>
<evidence type="ECO:0000313" key="7">
    <source>
        <dbReference type="EMBL" id="MBM7584677.1"/>
    </source>
</evidence>
<evidence type="ECO:0000256" key="2">
    <source>
        <dbReference type="ARBA" id="ARBA00023277"/>
    </source>
</evidence>
<evidence type="ECO:0000256" key="3">
    <source>
        <dbReference type="RuleBase" id="RU361196"/>
    </source>
</evidence>
<dbReference type="Gene3D" id="3.20.110.10">
    <property type="entry name" value="Glycoside hydrolase 38, N terminal domain"/>
    <property type="match status" value="1"/>
</dbReference>
<dbReference type="InterPro" id="IPR004300">
    <property type="entry name" value="Glyco_hydro_57_N"/>
</dbReference>
<dbReference type="InterPro" id="IPR001296">
    <property type="entry name" value="Glyco_trans_1"/>
</dbReference>
<proteinExistence type="inferred from homology"/>
<dbReference type="SUPFAM" id="SSF53756">
    <property type="entry name" value="UDP-Glycosyltransferase/glycogen phosphorylase"/>
    <property type="match status" value="1"/>
</dbReference>
<keyword evidence="2 3" id="KW-0119">Carbohydrate metabolism</keyword>
<organism evidence="7 8">
    <name type="scientific">Rossellomorea pakistanensis</name>
    <dbReference type="NCBI Taxonomy" id="992288"/>
    <lineage>
        <taxon>Bacteria</taxon>
        <taxon>Bacillati</taxon>
        <taxon>Bacillota</taxon>
        <taxon>Bacilli</taxon>
        <taxon>Bacillales</taxon>
        <taxon>Bacillaceae</taxon>
        <taxon>Rossellomorea</taxon>
    </lineage>
</organism>
<dbReference type="PANTHER" id="PTHR45947">
    <property type="entry name" value="SULFOQUINOVOSYL TRANSFERASE SQD2"/>
    <property type="match status" value="1"/>
</dbReference>
<dbReference type="Pfam" id="PF03065">
    <property type="entry name" value="Glyco_hydro_57"/>
    <property type="match status" value="1"/>
</dbReference>
<evidence type="ECO:0000259" key="6">
    <source>
        <dbReference type="Pfam" id="PF13439"/>
    </source>
</evidence>
<comment type="similarity">
    <text evidence="1 3">Belongs to the glycosyl hydrolase 57 family.</text>
</comment>
<evidence type="ECO:0000259" key="5">
    <source>
        <dbReference type="Pfam" id="PF03065"/>
    </source>
</evidence>